<organism evidence="2 3">
    <name type="scientific">Tritrichomonas foetus</name>
    <dbReference type="NCBI Taxonomy" id="1144522"/>
    <lineage>
        <taxon>Eukaryota</taxon>
        <taxon>Metamonada</taxon>
        <taxon>Parabasalia</taxon>
        <taxon>Tritrichomonadida</taxon>
        <taxon>Tritrichomonadidae</taxon>
        <taxon>Tritrichomonas</taxon>
    </lineage>
</organism>
<reference evidence="2" key="1">
    <citation type="submission" date="2016-10" db="EMBL/GenBank/DDBJ databases">
        <authorList>
            <person name="Benchimol M."/>
            <person name="Almeida L.G."/>
            <person name="Vasconcelos A.T."/>
            <person name="Perreira-Neves A."/>
            <person name="Rosa I.A."/>
            <person name="Tasca T."/>
            <person name="Bogo M.R."/>
            <person name="de Souza W."/>
        </authorList>
    </citation>
    <scope>NUCLEOTIDE SEQUENCE [LARGE SCALE GENOMIC DNA]</scope>
    <source>
        <strain evidence="2">K</strain>
    </source>
</reference>
<comment type="caution">
    <text evidence="2">The sequence shown here is derived from an EMBL/GenBank/DDBJ whole genome shotgun (WGS) entry which is preliminary data.</text>
</comment>
<keyword evidence="3" id="KW-1185">Reference proteome</keyword>
<dbReference type="OrthoDB" id="661148at2759"/>
<proteinExistence type="predicted"/>
<evidence type="ECO:0000313" key="2">
    <source>
        <dbReference type="EMBL" id="OHT13509.1"/>
    </source>
</evidence>
<name>A0A1J4KVG7_9EUKA</name>
<feature type="transmembrane region" description="Helical" evidence="1">
    <location>
        <begin position="276"/>
        <end position="303"/>
    </location>
</feature>
<accession>A0A1J4KVG7</accession>
<dbReference type="GeneID" id="94833576"/>
<dbReference type="EMBL" id="MLAK01000510">
    <property type="protein sequence ID" value="OHT13509.1"/>
    <property type="molecule type" value="Genomic_DNA"/>
</dbReference>
<feature type="transmembrane region" description="Helical" evidence="1">
    <location>
        <begin position="243"/>
        <end position="270"/>
    </location>
</feature>
<protein>
    <submittedName>
        <fullName evidence="2">Uncharacterized protein</fullName>
    </submittedName>
</protein>
<evidence type="ECO:0000313" key="3">
    <source>
        <dbReference type="Proteomes" id="UP000179807"/>
    </source>
</evidence>
<dbReference type="RefSeq" id="XP_068366645.1">
    <property type="nucleotide sequence ID" value="XM_068498872.1"/>
</dbReference>
<sequence>MDIEEEVELINQEFDKDESPSEPLKKVMFYLAIIHKIIDYNFPENFVNYMNPYFNNPDEINELILLAKLLNPEYLKELGIIRIYRNDSDLENDFEIVELETDTRAFDLFPFVKVNVIHNLKIKSNWADDIYYKPIQLLIDDHTKSQDDEIVKEEVKLKRNIFFYLIILCIIGLWAFGIISLKTSFDLKDLPEFIEMNTTEHYKLAQAALTMSAISGSYTMIFVVIIIAFSCKIRRTGLNCINVFLFILFCIMTELLTIAAEVVITIAVFIENQIPQYYNTINTCIAMNTCIIIDYVLIVLFYIKK</sequence>
<feature type="transmembrane region" description="Helical" evidence="1">
    <location>
        <begin position="205"/>
        <end position="231"/>
    </location>
</feature>
<feature type="transmembrane region" description="Helical" evidence="1">
    <location>
        <begin position="161"/>
        <end position="185"/>
    </location>
</feature>
<keyword evidence="1" id="KW-0472">Membrane</keyword>
<gene>
    <name evidence="2" type="ORF">TRFO_16262</name>
</gene>
<keyword evidence="1" id="KW-1133">Transmembrane helix</keyword>
<dbReference type="VEuPathDB" id="TrichDB:TRFO_16262"/>
<dbReference type="AlphaFoldDB" id="A0A1J4KVG7"/>
<evidence type="ECO:0000256" key="1">
    <source>
        <dbReference type="SAM" id="Phobius"/>
    </source>
</evidence>
<keyword evidence="1" id="KW-0812">Transmembrane</keyword>
<dbReference type="Proteomes" id="UP000179807">
    <property type="component" value="Unassembled WGS sequence"/>
</dbReference>